<feature type="region of interest" description="Disordered" evidence="1">
    <location>
        <begin position="1"/>
        <end position="65"/>
    </location>
</feature>
<gene>
    <name evidence="2" type="ORF">BD310DRAFT_930449</name>
</gene>
<evidence type="ECO:0000313" key="3">
    <source>
        <dbReference type="Proteomes" id="UP000292082"/>
    </source>
</evidence>
<dbReference type="EMBL" id="ML145144">
    <property type="protein sequence ID" value="TBU56881.1"/>
    <property type="molecule type" value="Genomic_DNA"/>
</dbReference>
<evidence type="ECO:0000313" key="2">
    <source>
        <dbReference type="EMBL" id="TBU56881.1"/>
    </source>
</evidence>
<proteinExistence type="predicted"/>
<organism evidence="2 3">
    <name type="scientific">Dichomitus squalens</name>
    <dbReference type="NCBI Taxonomy" id="114155"/>
    <lineage>
        <taxon>Eukaryota</taxon>
        <taxon>Fungi</taxon>
        <taxon>Dikarya</taxon>
        <taxon>Basidiomycota</taxon>
        <taxon>Agaricomycotina</taxon>
        <taxon>Agaricomycetes</taxon>
        <taxon>Polyporales</taxon>
        <taxon>Polyporaceae</taxon>
        <taxon>Dichomitus</taxon>
    </lineage>
</organism>
<reference evidence="2 3" key="1">
    <citation type="submission" date="2019-01" db="EMBL/GenBank/DDBJ databases">
        <title>Draft genome sequences of three monokaryotic isolates of the white-rot basidiomycete fungus Dichomitus squalens.</title>
        <authorList>
            <consortium name="DOE Joint Genome Institute"/>
            <person name="Lopez S.C."/>
            <person name="Andreopoulos B."/>
            <person name="Pangilinan J."/>
            <person name="Lipzen A."/>
            <person name="Riley R."/>
            <person name="Ahrendt S."/>
            <person name="Ng V."/>
            <person name="Barry K."/>
            <person name="Daum C."/>
            <person name="Grigoriev I.V."/>
            <person name="Hilden K.S."/>
            <person name="Makela M.R."/>
            <person name="de Vries R.P."/>
        </authorList>
    </citation>
    <scope>NUCLEOTIDE SEQUENCE [LARGE SCALE GENOMIC DNA]</scope>
    <source>
        <strain evidence="2 3">CBS 464.89</strain>
    </source>
</reference>
<dbReference type="Proteomes" id="UP000292082">
    <property type="component" value="Unassembled WGS sequence"/>
</dbReference>
<evidence type="ECO:0000256" key="1">
    <source>
        <dbReference type="SAM" id="MobiDB-lite"/>
    </source>
</evidence>
<feature type="compositionally biased region" description="Low complexity" evidence="1">
    <location>
        <begin position="53"/>
        <end position="65"/>
    </location>
</feature>
<dbReference type="AlphaFoldDB" id="A0A4Q9PR82"/>
<accession>A0A4Q9PR82</accession>
<sequence length="65" mass="6795">MRSSPGRPCSDTPARPSFNVSEPYLPSGDSNATYDPYIQAILTPGVGHTIPPSSSTSSSSSWASH</sequence>
<keyword evidence="3" id="KW-1185">Reference proteome</keyword>
<feature type="non-terminal residue" evidence="2">
    <location>
        <position position="65"/>
    </location>
</feature>
<protein>
    <submittedName>
        <fullName evidence="2">Uncharacterized protein</fullName>
    </submittedName>
</protein>
<name>A0A4Q9PR82_9APHY</name>